<evidence type="ECO:0000313" key="5">
    <source>
        <dbReference type="Proteomes" id="UP001432039"/>
    </source>
</evidence>
<keyword evidence="5" id="KW-1185">Reference proteome</keyword>
<feature type="region of interest" description="Disordered" evidence="2">
    <location>
        <begin position="415"/>
        <end position="437"/>
    </location>
</feature>
<keyword evidence="4" id="KW-0614">Plasmid</keyword>
<keyword evidence="3" id="KW-0812">Transmembrane</keyword>
<accession>A0ABZ1TS18</accession>
<dbReference type="RefSeq" id="WP_328966183.1">
    <property type="nucleotide sequence ID" value="NZ_CP108091.1"/>
</dbReference>
<keyword evidence="1" id="KW-0175">Coiled coil</keyword>
<feature type="region of interest" description="Disordered" evidence="2">
    <location>
        <begin position="27"/>
        <end position="58"/>
    </location>
</feature>
<keyword evidence="3" id="KW-0472">Membrane</keyword>
<keyword evidence="3" id="KW-1133">Transmembrane helix</keyword>
<reference evidence="4" key="1">
    <citation type="submission" date="2022-10" db="EMBL/GenBank/DDBJ databases">
        <title>The complete genomes of actinobacterial strains from the NBC collection.</title>
        <authorList>
            <person name="Joergensen T.S."/>
            <person name="Alvarez Arevalo M."/>
            <person name="Sterndorff E.B."/>
            <person name="Faurdal D."/>
            <person name="Vuksanovic O."/>
            <person name="Mourched A.-S."/>
            <person name="Charusanti P."/>
            <person name="Shaw S."/>
            <person name="Blin K."/>
            <person name="Weber T."/>
        </authorList>
    </citation>
    <scope>NUCLEOTIDE SEQUENCE</scope>
    <source>
        <strain evidence="4">NBC_00248</strain>
        <plasmid evidence="4">unnamed1</plasmid>
    </source>
</reference>
<dbReference type="Proteomes" id="UP001432039">
    <property type="component" value="Plasmid unnamed1"/>
</dbReference>
<gene>
    <name evidence="4" type="ORF">OG517_43230</name>
</gene>
<feature type="coiled-coil region" evidence="1">
    <location>
        <begin position="317"/>
        <end position="383"/>
    </location>
</feature>
<sequence length="575" mass="61055">MNETLTHGQNVGQGVAVAGAAPVTAGAAPVARPGAPAGPESAPPPPRKGGQGRPGVPGRQVAVAPAVGQVAPAAVAAPQAGNVAVRRGARWLAAAALIGMIPVTIIGFAASYTTLAKMAEAAGFAPWLAPWIPIGIDGAIIGFLALDLYLTGRRIPWPLLRFGAHAMTAATVVINAAGGTVVQAAAEGTEVAGPVRVLWHALMPVLFVVGVEGARRLIVHAAQLEDGTASDRVPLHRWVLSPIRTGRLYRRMRLAVVRSYPEMVEREQALEGYRVWLTQELDGDLSKATEVQLLPMTMAPRGYTVEEALALPAKWKAEAAERARAQAERERVEAEYLRRQAKEDRLRELEDVSDIKVAEHQQAVRTETAAANAEAAKAEAESAALAAKVAAEHRRRAAERQSLVEAEALESAEAAAARRKASEDKAEAERAEAEAERARAEKEKAAAEAARQRVAAARYAEAEARADADKQAAEQAAAEAARAVEAARYETAMVEARAQQAEDYARLTPRERSERQVARMILATGGDPEAVPLSTIMDVLNVKQTAAGDIRKAAVDKLDGGYRPTELETLLDARV</sequence>
<protein>
    <submittedName>
        <fullName evidence="4">DUF2637 domain-containing protein</fullName>
    </submittedName>
</protein>
<dbReference type="Pfam" id="PF10935">
    <property type="entry name" value="DUF2637"/>
    <property type="match status" value="1"/>
</dbReference>
<feature type="compositionally biased region" description="Basic and acidic residues" evidence="2">
    <location>
        <begin position="420"/>
        <end position="437"/>
    </location>
</feature>
<feature type="transmembrane region" description="Helical" evidence="3">
    <location>
        <begin position="162"/>
        <end position="185"/>
    </location>
</feature>
<geneLocation type="plasmid" evidence="4 5">
    <name>unnamed1</name>
</geneLocation>
<evidence type="ECO:0000313" key="4">
    <source>
        <dbReference type="EMBL" id="WUQ18238.1"/>
    </source>
</evidence>
<dbReference type="InterPro" id="IPR021235">
    <property type="entry name" value="DUF2637"/>
</dbReference>
<feature type="compositionally biased region" description="Low complexity" evidence="2">
    <location>
        <begin position="27"/>
        <end position="40"/>
    </location>
</feature>
<organism evidence="4 5">
    <name type="scientific">Streptomyces virginiae</name>
    <name type="common">Streptomyces cinnamonensis</name>
    <dbReference type="NCBI Taxonomy" id="1961"/>
    <lineage>
        <taxon>Bacteria</taxon>
        <taxon>Bacillati</taxon>
        <taxon>Actinomycetota</taxon>
        <taxon>Actinomycetes</taxon>
        <taxon>Kitasatosporales</taxon>
        <taxon>Streptomycetaceae</taxon>
        <taxon>Streptomyces</taxon>
    </lineage>
</organism>
<feature type="transmembrane region" description="Helical" evidence="3">
    <location>
        <begin position="131"/>
        <end position="150"/>
    </location>
</feature>
<feature type="transmembrane region" description="Helical" evidence="3">
    <location>
        <begin position="91"/>
        <end position="111"/>
    </location>
</feature>
<name>A0ABZ1TS18_STRVG</name>
<evidence type="ECO:0000256" key="2">
    <source>
        <dbReference type="SAM" id="MobiDB-lite"/>
    </source>
</evidence>
<evidence type="ECO:0000256" key="3">
    <source>
        <dbReference type="SAM" id="Phobius"/>
    </source>
</evidence>
<proteinExistence type="predicted"/>
<evidence type="ECO:0000256" key="1">
    <source>
        <dbReference type="SAM" id="Coils"/>
    </source>
</evidence>
<dbReference type="EMBL" id="CP108091">
    <property type="protein sequence ID" value="WUQ18238.1"/>
    <property type="molecule type" value="Genomic_DNA"/>
</dbReference>